<feature type="compositionally biased region" description="Basic and acidic residues" evidence="1">
    <location>
        <begin position="75"/>
        <end position="91"/>
    </location>
</feature>
<name>A0A0A9H973_ARUDO</name>
<accession>A0A0A9H973</accession>
<sequence length="105" mass="10698">MLPAMSAGFSAPGLAAGFTFSAAPHLGSGMASGGELRRAVGVRGGDKASPGLGQAPPSGMEWEEGALQAGGAFSRRREGSREEGDGSDKLGKTKKFWKNANAEIF</sequence>
<feature type="region of interest" description="Disordered" evidence="1">
    <location>
        <begin position="29"/>
        <end position="93"/>
    </location>
</feature>
<evidence type="ECO:0000256" key="1">
    <source>
        <dbReference type="SAM" id="MobiDB-lite"/>
    </source>
</evidence>
<dbReference type="EMBL" id="GBRH01168448">
    <property type="protein sequence ID" value="JAE29448.1"/>
    <property type="molecule type" value="Transcribed_RNA"/>
</dbReference>
<protein>
    <submittedName>
        <fullName evidence="2">Gpm274</fullName>
    </submittedName>
</protein>
<proteinExistence type="predicted"/>
<reference evidence="2" key="1">
    <citation type="submission" date="2014-09" db="EMBL/GenBank/DDBJ databases">
        <authorList>
            <person name="Magalhaes I.L.F."/>
            <person name="Oliveira U."/>
            <person name="Santos F.R."/>
            <person name="Vidigal T.H.D.A."/>
            <person name="Brescovit A.D."/>
            <person name="Santos A.J."/>
        </authorList>
    </citation>
    <scope>NUCLEOTIDE SEQUENCE</scope>
    <source>
        <tissue evidence="2">Shoot tissue taken approximately 20 cm above the soil surface</tissue>
    </source>
</reference>
<evidence type="ECO:0000313" key="2">
    <source>
        <dbReference type="EMBL" id="JAE29448.1"/>
    </source>
</evidence>
<dbReference type="AlphaFoldDB" id="A0A0A9H973"/>
<reference evidence="2" key="2">
    <citation type="journal article" date="2015" name="Data Brief">
        <title>Shoot transcriptome of the giant reed, Arundo donax.</title>
        <authorList>
            <person name="Barrero R.A."/>
            <person name="Guerrero F.D."/>
            <person name="Moolhuijzen P."/>
            <person name="Goolsby J.A."/>
            <person name="Tidwell J."/>
            <person name="Bellgard S.E."/>
            <person name="Bellgard M.I."/>
        </authorList>
    </citation>
    <scope>NUCLEOTIDE SEQUENCE</scope>
    <source>
        <tissue evidence="2">Shoot tissue taken approximately 20 cm above the soil surface</tissue>
    </source>
</reference>
<organism evidence="2">
    <name type="scientific">Arundo donax</name>
    <name type="common">Giant reed</name>
    <name type="synonym">Donax arundinaceus</name>
    <dbReference type="NCBI Taxonomy" id="35708"/>
    <lineage>
        <taxon>Eukaryota</taxon>
        <taxon>Viridiplantae</taxon>
        <taxon>Streptophyta</taxon>
        <taxon>Embryophyta</taxon>
        <taxon>Tracheophyta</taxon>
        <taxon>Spermatophyta</taxon>
        <taxon>Magnoliopsida</taxon>
        <taxon>Liliopsida</taxon>
        <taxon>Poales</taxon>
        <taxon>Poaceae</taxon>
        <taxon>PACMAD clade</taxon>
        <taxon>Arundinoideae</taxon>
        <taxon>Arundineae</taxon>
        <taxon>Arundo</taxon>
    </lineage>
</organism>